<dbReference type="InterPro" id="IPR008869">
    <property type="entry name" value="MlaC/ttg2D"/>
</dbReference>
<keyword evidence="2" id="KW-1185">Reference proteome</keyword>
<proteinExistence type="predicted"/>
<name>A0A4R3J8V3_9PROT</name>
<accession>A0A4R3J8V3</accession>
<evidence type="ECO:0000313" key="1">
    <source>
        <dbReference type="EMBL" id="TCS61363.1"/>
    </source>
</evidence>
<organism evidence="1 2">
    <name type="scientific">Varunaivibrio sulfuroxidans</name>
    <dbReference type="NCBI Taxonomy" id="1773489"/>
    <lineage>
        <taxon>Bacteria</taxon>
        <taxon>Pseudomonadati</taxon>
        <taxon>Pseudomonadota</taxon>
        <taxon>Alphaproteobacteria</taxon>
        <taxon>Rhodospirillales</taxon>
        <taxon>Magnetovibrionaceae</taxon>
        <taxon>Varunaivibrio</taxon>
    </lineage>
</organism>
<dbReference type="EMBL" id="SLZW01000008">
    <property type="protein sequence ID" value="TCS61363.1"/>
    <property type="molecule type" value="Genomic_DNA"/>
</dbReference>
<dbReference type="Pfam" id="PF05494">
    <property type="entry name" value="MlaC"/>
    <property type="match status" value="1"/>
</dbReference>
<gene>
    <name evidence="1" type="ORF">EDD55_108165</name>
</gene>
<protein>
    <submittedName>
        <fullName evidence="1">Phospholipid transport system substrate-binding protein</fullName>
    </submittedName>
</protein>
<dbReference type="Proteomes" id="UP000295304">
    <property type="component" value="Unassembled WGS sequence"/>
</dbReference>
<dbReference type="OrthoDB" id="8099120at2"/>
<comment type="caution">
    <text evidence="1">The sequence shown here is derived from an EMBL/GenBank/DDBJ whole genome shotgun (WGS) entry which is preliminary data.</text>
</comment>
<evidence type="ECO:0000313" key="2">
    <source>
        <dbReference type="Proteomes" id="UP000295304"/>
    </source>
</evidence>
<dbReference type="PANTHER" id="PTHR36573">
    <property type="entry name" value="INTERMEMBRANE PHOSPHOLIPID TRANSPORT SYSTEM BINDING PROTEIN MLAC"/>
    <property type="match status" value="1"/>
</dbReference>
<sequence length="217" mass="24017">MAQLCQLRWNVRRYVSGAFGVLIALFVLSAGQPAVAGGSNGEDAQKFVATMAQEAIDTLTAGNQTHNDRVAHFRAILDRNFDVPFIAQWVLGRYWRGIGTSEREEYLKLFENLIVVTYVDRFEQYSGEVLKVGKSLTDSNGDTIVYSEIARPQSGTPVRVDWRVRKIEGAYKIIDVVVEGVSMGQTQRSEFASVIRQNGGQVAGLLKVLRQKVSGSS</sequence>
<dbReference type="PANTHER" id="PTHR36573:SF1">
    <property type="entry name" value="INTERMEMBRANE PHOSPHOLIPID TRANSPORT SYSTEM BINDING PROTEIN MLAC"/>
    <property type="match status" value="1"/>
</dbReference>
<dbReference type="InterPro" id="IPR042245">
    <property type="entry name" value="Tgt2/MlaC_sf"/>
</dbReference>
<dbReference type="AlphaFoldDB" id="A0A4R3J8V3"/>
<dbReference type="Gene3D" id="3.10.450.710">
    <property type="entry name" value="Tgt2/MlaC"/>
    <property type="match status" value="1"/>
</dbReference>
<reference evidence="1 2" key="1">
    <citation type="submission" date="2019-03" db="EMBL/GenBank/DDBJ databases">
        <title>Genomic Encyclopedia of Type Strains, Phase IV (KMG-IV): sequencing the most valuable type-strain genomes for metagenomic binning, comparative biology and taxonomic classification.</title>
        <authorList>
            <person name="Goeker M."/>
        </authorList>
    </citation>
    <scope>NUCLEOTIDE SEQUENCE [LARGE SCALE GENOMIC DNA]</scope>
    <source>
        <strain evidence="1 2">DSM 101688</strain>
    </source>
</reference>